<dbReference type="Gene3D" id="3.90.550.10">
    <property type="entry name" value="Spore Coat Polysaccharide Biosynthesis Protein SpsA, Chain A"/>
    <property type="match status" value="1"/>
</dbReference>
<feature type="domain" description="Glycosyltransferase 2-like" evidence="8">
    <location>
        <begin position="186"/>
        <end position="371"/>
    </location>
</feature>
<dbReference type="GO" id="GO:0016757">
    <property type="term" value="F:glycosyltransferase activity"/>
    <property type="evidence" value="ECO:0007669"/>
    <property type="project" value="UniProtKB-KW"/>
</dbReference>
<evidence type="ECO:0000256" key="2">
    <source>
        <dbReference type="ARBA" id="ARBA00022676"/>
    </source>
</evidence>
<dbReference type="SUPFAM" id="SSF53448">
    <property type="entry name" value="Nucleotide-diphospho-sugar transferases"/>
    <property type="match status" value="1"/>
</dbReference>
<gene>
    <name evidence="9" type="ORF">Rsub_02130</name>
</gene>
<evidence type="ECO:0000256" key="7">
    <source>
        <dbReference type="SAM" id="Phobius"/>
    </source>
</evidence>
<dbReference type="InterPro" id="IPR050321">
    <property type="entry name" value="Glycosyltr_2/OpgH_subfam"/>
</dbReference>
<comment type="subcellular location">
    <subcellularLocation>
        <location evidence="1">Membrane</location>
        <topology evidence="1">Multi-pass membrane protein</topology>
    </subcellularLocation>
</comment>
<feature type="transmembrane region" description="Helical" evidence="7">
    <location>
        <begin position="385"/>
        <end position="405"/>
    </location>
</feature>
<keyword evidence="3" id="KW-0808">Transferase</keyword>
<dbReference type="AlphaFoldDB" id="A0A2V0NUN1"/>
<evidence type="ECO:0000256" key="3">
    <source>
        <dbReference type="ARBA" id="ARBA00022679"/>
    </source>
</evidence>
<proteinExistence type="predicted"/>
<accession>A0A2V0NUN1</accession>
<dbReference type="GO" id="GO:0016798">
    <property type="term" value="F:hydrolase activity, acting on glycosyl bonds"/>
    <property type="evidence" value="ECO:0007669"/>
    <property type="project" value="UniProtKB-KW"/>
</dbReference>
<reference evidence="9 10" key="1">
    <citation type="journal article" date="2018" name="Sci. Rep.">
        <title>Raphidocelis subcapitata (=Pseudokirchneriella subcapitata) provides an insight into genome evolution and environmental adaptations in the Sphaeropleales.</title>
        <authorList>
            <person name="Suzuki S."/>
            <person name="Yamaguchi H."/>
            <person name="Nakajima N."/>
            <person name="Kawachi M."/>
        </authorList>
    </citation>
    <scope>NUCLEOTIDE SEQUENCE [LARGE SCALE GENOMIC DNA]</scope>
    <source>
        <strain evidence="9 10">NIES-35</strain>
    </source>
</reference>
<dbReference type="PANTHER" id="PTHR43867">
    <property type="entry name" value="CELLULOSE SYNTHASE CATALYTIC SUBUNIT A [UDP-FORMING]"/>
    <property type="match status" value="1"/>
</dbReference>
<comment type="caution">
    <text evidence="9">The sequence shown here is derived from an EMBL/GenBank/DDBJ whole genome shotgun (WGS) entry which is preliminary data.</text>
</comment>
<evidence type="ECO:0000256" key="5">
    <source>
        <dbReference type="ARBA" id="ARBA00022989"/>
    </source>
</evidence>
<dbReference type="GO" id="GO:0016020">
    <property type="term" value="C:membrane"/>
    <property type="evidence" value="ECO:0007669"/>
    <property type="project" value="UniProtKB-SubCell"/>
</dbReference>
<protein>
    <submittedName>
        <fullName evidence="9">Six-hairpin glycosidase</fullName>
    </submittedName>
</protein>
<feature type="transmembrane region" description="Helical" evidence="7">
    <location>
        <begin position="6"/>
        <end position="22"/>
    </location>
</feature>
<dbReference type="InterPro" id="IPR029044">
    <property type="entry name" value="Nucleotide-diphossugar_trans"/>
</dbReference>
<feature type="transmembrane region" description="Helical" evidence="7">
    <location>
        <begin position="577"/>
        <end position="596"/>
    </location>
</feature>
<keyword evidence="9" id="KW-0326">Glycosidase</keyword>
<feature type="transmembrane region" description="Helical" evidence="7">
    <location>
        <begin position="541"/>
        <end position="565"/>
    </location>
</feature>
<evidence type="ECO:0000256" key="1">
    <source>
        <dbReference type="ARBA" id="ARBA00004141"/>
    </source>
</evidence>
<keyword evidence="4 7" id="KW-0812">Transmembrane</keyword>
<dbReference type="Proteomes" id="UP000247498">
    <property type="component" value="Unassembled WGS sequence"/>
</dbReference>
<dbReference type="STRING" id="307507.A0A2V0NUN1"/>
<dbReference type="InParanoid" id="A0A2V0NUN1"/>
<keyword evidence="10" id="KW-1185">Reference proteome</keyword>
<sequence>MESGVALFYLGSLGYYLYVRIAKTLDMPYKWYSILILVVECIGMTSVVPYALLNVVHTHPSGSGGLPADDGLMEPDKRFTVRVMVPCYKEPLEIVAATVDAALQADLPPGVARILYLCDDGADPAKRAWLEEKWGNTGAAIYVTGRTRAKGEINGKSANLNNCLTKVIYPDLAARPQDIPASEVLVVFDADMQAKRSFFCKILEVMVDDAVALCLTPQAFSNVHKGTDIWNNTNQQFWEYVLPGCDAWGYVACTGTNFCLRARALGAVGWFPTYCITEDYALSMELKAAGFKGRYMAEYLAVGEAPEELRNILRQRSRWTKGHMQVFFSLKNPLLRWRLPFVSKLLYTNGTWSYFTTVLTSWTFQLVPFMSLMFDLQPVKFSREFALAATLYLAANFLVQSYFHVADHMRGIWMAQLSNQLLCFTYFKAILNTLLAKVHIKKKAGFKPTDKTQAPAGGGPGGPGFPVQAAFMARLTSLTRRFNQERLPQLYEAPIVVQPAGKQKKEDACTFEKLYMGACLSVATNTLILALRQVFVAKTLTAWIALPALWAVYNAVPSILFYTYLMGSTRTLQIMAFWMQAVNLLAGAGAVVALFFI</sequence>
<feature type="transmembrane region" description="Helical" evidence="7">
    <location>
        <begin position="352"/>
        <end position="373"/>
    </location>
</feature>
<keyword evidence="6 7" id="KW-0472">Membrane</keyword>
<keyword evidence="9" id="KW-0378">Hydrolase</keyword>
<keyword evidence="5 7" id="KW-1133">Transmembrane helix</keyword>
<evidence type="ECO:0000256" key="4">
    <source>
        <dbReference type="ARBA" id="ARBA00022692"/>
    </source>
</evidence>
<organism evidence="9 10">
    <name type="scientific">Raphidocelis subcapitata</name>
    <dbReference type="NCBI Taxonomy" id="307507"/>
    <lineage>
        <taxon>Eukaryota</taxon>
        <taxon>Viridiplantae</taxon>
        <taxon>Chlorophyta</taxon>
        <taxon>core chlorophytes</taxon>
        <taxon>Chlorophyceae</taxon>
        <taxon>CS clade</taxon>
        <taxon>Sphaeropleales</taxon>
        <taxon>Selenastraceae</taxon>
        <taxon>Raphidocelis</taxon>
    </lineage>
</organism>
<evidence type="ECO:0000256" key="6">
    <source>
        <dbReference type="ARBA" id="ARBA00023136"/>
    </source>
</evidence>
<evidence type="ECO:0000313" key="10">
    <source>
        <dbReference type="Proteomes" id="UP000247498"/>
    </source>
</evidence>
<feature type="transmembrane region" description="Helical" evidence="7">
    <location>
        <begin position="514"/>
        <end position="535"/>
    </location>
</feature>
<dbReference type="OrthoDB" id="2017386at2759"/>
<feature type="transmembrane region" description="Helical" evidence="7">
    <location>
        <begin position="34"/>
        <end position="53"/>
    </location>
</feature>
<evidence type="ECO:0000259" key="8">
    <source>
        <dbReference type="Pfam" id="PF13632"/>
    </source>
</evidence>
<dbReference type="PANTHER" id="PTHR43867:SF2">
    <property type="entry name" value="CELLULOSE SYNTHASE CATALYTIC SUBUNIT A [UDP-FORMING]"/>
    <property type="match status" value="1"/>
</dbReference>
<dbReference type="Pfam" id="PF13632">
    <property type="entry name" value="Glyco_trans_2_3"/>
    <property type="match status" value="1"/>
</dbReference>
<evidence type="ECO:0000313" key="9">
    <source>
        <dbReference type="EMBL" id="GBF89253.1"/>
    </source>
</evidence>
<dbReference type="EMBL" id="BDRX01000009">
    <property type="protein sequence ID" value="GBF89253.1"/>
    <property type="molecule type" value="Genomic_DNA"/>
</dbReference>
<keyword evidence="2" id="KW-0328">Glycosyltransferase</keyword>
<name>A0A2V0NUN1_9CHLO</name>
<dbReference type="InterPro" id="IPR001173">
    <property type="entry name" value="Glyco_trans_2-like"/>
</dbReference>